<accession>A0A0H2WBS4</accession>
<keyword evidence="3" id="KW-1185">Reference proteome</keyword>
<dbReference type="EMBL" id="CP000011">
    <property type="protein sequence ID" value="AAU45964.1"/>
    <property type="molecule type" value="Genomic_DNA"/>
</dbReference>
<dbReference type="HOGENOM" id="CLU_2092188_0_0_4"/>
<sequence>MHGMRGARRAVNGAGRSSAASRSMRRPASLRRRRGVRRHAASGARPRRLPRPPRAAPCSVARGGGPTAFAKASSSCFSSRSPCRCRPCRRTGFSVGRLRVNRRENVARKSHVEGFH</sequence>
<protein>
    <submittedName>
        <fullName evidence="2">Uncharacterized protein</fullName>
    </submittedName>
</protein>
<evidence type="ECO:0000313" key="2">
    <source>
        <dbReference type="EMBL" id="AAU45964.1"/>
    </source>
</evidence>
<dbReference type="AlphaFoldDB" id="A0A0H2WBS4"/>
<name>A0A0H2WBS4_BURMA</name>
<dbReference type="Proteomes" id="UP000006693">
    <property type="component" value="Chromosome 2"/>
</dbReference>
<evidence type="ECO:0000256" key="1">
    <source>
        <dbReference type="SAM" id="MobiDB-lite"/>
    </source>
</evidence>
<feature type="region of interest" description="Disordered" evidence="1">
    <location>
        <begin position="1"/>
        <end position="63"/>
    </location>
</feature>
<proteinExistence type="predicted"/>
<reference evidence="2 3" key="1">
    <citation type="journal article" date="2004" name="Proc. Natl. Acad. Sci. U.S.A.">
        <title>Structural flexibility in the Burkholderia mallei genome.</title>
        <authorList>
            <person name="Nierman W.C."/>
            <person name="DeShazer D."/>
            <person name="Kim H.S."/>
            <person name="Tettelin H."/>
            <person name="Nelson K.E."/>
            <person name="Feldblyum T."/>
            <person name="Ulrich R.L."/>
            <person name="Ronning C.M."/>
            <person name="Brinkac L.M."/>
            <person name="Daugherty S.C."/>
            <person name="Davidsen T.D."/>
            <person name="Deboy R.T."/>
            <person name="Dimitrov G."/>
            <person name="Dodson R.J."/>
            <person name="Durkin A.S."/>
            <person name="Gwinn M.L."/>
            <person name="Haft D.H."/>
            <person name="Khouri H."/>
            <person name="Kolonay J.F."/>
            <person name="Madupu R."/>
            <person name="Mohammoud Y."/>
            <person name="Nelson W.C."/>
            <person name="Radune D."/>
            <person name="Romero C.M."/>
            <person name="Sarria S."/>
            <person name="Selengut J."/>
            <person name="Shamblin C."/>
            <person name="Sullivan S.A."/>
            <person name="White O."/>
            <person name="Yu Y."/>
            <person name="Zafar N."/>
            <person name="Zhou L."/>
            <person name="Fraser C.M."/>
        </authorList>
    </citation>
    <scope>NUCLEOTIDE SEQUENCE [LARGE SCALE GENOMIC DNA]</scope>
    <source>
        <strain evidence="2 3">ATCC 23344</strain>
    </source>
</reference>
<gene>
    <name evidence="2" type="ordered locus">BMAA0347</name>
</gene>
<feature type="compositionally biased region" description="Low complexity" evidence="1">
    <location>
        <begin position="9"/>
        <end position="22"/>
    </location>
</feature>
<organism evidence="2 3">
    <name type="scientific">Burkholderia mallei (strain ATCC 23344)</name>
    <dbReference type="NCBI Taxonomy" id="243160"/>
    <lineage>
        <taxon>Bacteria</taxon>
        <taxon>Pseudomonadati</taxon>
        <taxon>Pseudomonadota</taxon>
        <taxon>Betaproteobacteria</taxon>
        <taxon>Burkholderiales</taxon>
        <taxon>Burkholderiaceae</taxon>
        <taxon>Burkholderia</taxon>
        <taxon>pseudomallei group</taxon>
    </lineage>
</organism>
<dbReference type="KEGG" id="bma:BMAA0347"/>
<feature type="compositionally biased region" description="Basic residues" evidence="1">
    <location>
        <begin position="23"/>
        <end position="51"/>
    </location>
</feature>
<evidence type="ECO:0000313" key="3">
    <source>
        <dbReference type="Proteomes" id="UP000006693"/>
    </source>
</evidence>